<gene>
    <name evidence="3" type="ORF">SAMN05443662_1259</name>
</gene>
<reference evidence="4" key="1">
    <citation type="submission" date="2016-11" db="EMBL/GenBank/DDBJ databases">
        <authorList>
            <person name="Varghese N."/>
            <person name="Submissions S."/>
        </authorList>
    </citation>
    <scope>NUCLEOTIDE SEQUENCE [LARGE SCALE GENOMIC DNA]</scope>
    <source>
        <strain evidence="4">DSM 17737</strain>
    </source>
</reference>
<dbReference type="STRING" id="364032.SAMN05443662_1259"/>
<keyword evidence="3" id="KW-0255">Endonuclease</keyword>
<dbReference type="RefSeq" id="WP_074201544.1">
    <property type="nucleotide sequence ID" value="NZ_FSRE01000003.1"/>
</dbReference>
<dbReference type="Gene3D" id="3.40.1350.10">
    <property type="match status" value="1"/>
</dbReference>
<evidence type="ECO:0000256" key="1">
    <source>
        <dbReference type="ARBA" id="ARBA00006738"/>
    </source>
</evidence>
<accession>A0A1N6GAE3</accession>
<dbReference type="Proteomes" id="UP000198461">
    <property type="component" value="Unassembled WGS sequence"/>
</dbReference>
<proteinExistence type="inferred from homology"/>
<dbReference type="Pfam" id="PF02021">
    <property type="entry name" value="UPF0102"/>
    <property type="match status" value="1"/>
</dbReference>
<dbReference type="EMBL" id="FSRE01000003">
    <property type="protein sequence ID" value="SIO04478.1"/>
    <property type="molecule type" value="Genomic_DNA"/>
</dbReference>
<keyword evidence="3" id="KW-0378">Hydrolase</keyword>
<dbReference type="PANTHER" id="PTHR34039">
    <property type="entry name" value="UPF0102 PROTEIN YRAN"/>
    <property type="match status" value="1"/>
</dbReference>
<dbReference type="AlphaFoldDB" id="A0A1N6GAE3"/>
<dbReference type="NCBIfam" id="NF009150">
    <property type="entry name" value="PRK12497.1-3"/>
    <property type="match status" value="1"/>
</dbReference>
<name>A0A1N6GAE3_9GAMM</name>
<keyword evidence="3" id="KW-0540">Nuclease</keyword>
<evidence type="ECO:0000313" key="4">
    <source>
        <dbReference type="Proteomes" id="UP000198461"/>
    </source>
</evidence>
<organism evidence="3 4">
    <name type="scientific">Sulfurivirga caldicuralii</name>
    <dbReference type="NCBI Taxonomy" id="364032"/>
    <lineage>
        <taxon>Bacteria</taxon>
        <taxon>Pseudomonadati</taxon>
        <taxon>Pseudomonadota</taxon>
        <taxon>Gammaproteobacteria</taxon>
        <taxon>Thiotrichales</taxon>
        <taxon>Piscirickettsiaceae</taxon>
        <taxon>Sulfurivirga</taxon>
    </lineage>
</organism>
<dbReference type="GO" id="GO:0003676">
    <property type="term" value="F:nucleic acid binding"/>
    <property type="evidence" value="ECO:0007669"/>
    <property type="project" value="InterPro"/>
</dbReference>
<dbReference type="SUPFAM" id="SSF52980">
    <property type="entry name" value="Restriction endonuclease-like"/>
    <property type="match status" value="1"/>
</dbReference>
<dbReference type="InterPro" id="IPR011856">
    <property type="entry name" value="tRNA_endonuc-like_dom_sf"/>
</dbReference>
<dbReference type="InterPro" id="IPR003509">
    <property type="entry name" value="UPF0102_YraN-like"/>
</dbReference>
<dbReference type="NCBIfam" id="TIGR00252">
    <property type="entry name" value="YraN family protein"/>
    <property type="match status" value="1"/>
</dbReference>
<protein>
    <recommendedName>
        <fullName evidence="2">UPF0102 protein SAMN05443662_1259</fullName>
    </recommendedName>
</protein>
<comment type="similarity">
    <text evidence="1 2">Belongs to the UPF0102 family.</text>
</comment>
<dbReference type="InterPro" id="IPR011335">
    <property type="entry name" value="Restrct_endonuc-II-like"/>
</dbReference>
<sequence length="118" mass="13635">MKGFSRWLGQKKEQAAKRWLERQGIEIVAENYACRGGELDLLGWDGSTLICFEVRYRKNSTHGSAMESVTPHKLQRLMHCFQRFVQQHPRYANASLRIDVIAWDGDANTPQWLKNVTG</sequence>
<dbReference type="HAMAP" id="MF_00048">
    <property type="entry name" value="UPF0102"/>
    <property type="match status" value="1"/>
</dbReference>
<evidence type="ECO:0000256" key="2">
    <source>
        <dbReference type="HAMAP-Rule" id="MF_00048"/>
    </source>
</evidence>
<dbReference type="PANTHER" id="PTHR34039:SF1">
    <property type="entry name" value="UPF0102 PROTEIN YRAN"/>
    <property type="match status" value="1"/>
</dbReference>
<dbReference type="OrthoDB" id="9794876at2"/>
<keyword evidence="4" id="KW-1185">Reference proteome</keyword>
<dbReference type="GO" id="GO:0004519">
    <property type="term" value="F:endonuclease activity"/>
    <property type="evidence" value="ECO:0007669"/>
    <property type="project" value="UniProtKB-KW"/>
</dbReference>
<evidence type="ECO:0000313" key="3">
    <source>
        <dbReference type="EMBL" id="SIO04478.1"/>
    </source>
</evidence>